<sequence length="327" mass="36312">MTTLNHEGGNTMTETTDQRIAQGLTVAKLYYQADQSQSQIAQQLGISRPTVSRLLQFARKQGLVRIQIIDPVQDVQTLEQALTDAYHVEVHVVPTQLTATNEVLNTVGQYAARYLESIVAEHDVIGIGWGKTIYAIGQNLQPDTLTGVEVIQLKGSVSYSTEHTYAYESIDAFANAFHAMPQYLPLPVIFDHQQTKELVEAERHIQYLLQLGEKANIAIYSAGTVRNTALVFQLGYLQEKEKHYLQQRAVGDIFSRYIDENGEIVDTELNQRTIGIELDSLRHKEHSILVAAGDAKVPAVQAALRGGYSNCLIIDQHAAATLLKVTK</sequence>
<evidence type="ECO:0000313" key="6">
    <source>
        <dbReference type="EMBL" id="KRK96761.1"/>
    </source>
</evidence>
<dbReference type="PATRIC" id="fig|1423715.3.peg.1733"/>
<dbReference type="SUPFAM" id="SSF46785">
    <property type="entry name" value="Winged helix' DNA-binding domain"/>
    <property type="match status" value="1"/>
</dbReference>
<dbReference type="SUPFAM" id="SSF100950">
    <property type="entry name" value="NagB/RpiA/CoA transferase-like"/>
    <property type="match status" value="1"/>
</dbReference>
<feature type="domain" description="Sugar-binding" evidence="5">
    <location>
        <begin position="72"/>
        <end position="324"/>
    </location>
</feature>
<proteinExistence type="inferred from homology"/>
<comment type="caution">
    <text evidence="6">The sequence shown here is derived from an EMBL/GenBank/DDBJ whole genome shotgun (WGS) entry which is preliminary data.</text>
</comment>
<dbReference type="Gene3D" id="1.10.10.10">
    <property type="entry name" value="Winged helix-like DNA-binding domain superfamily/Winged helix DNA-binding domain"/>
    <property type="match status" value="1"/>
</dbReference>
<evidence type="ECO:0000259" key="5">
    <source>
        <dbReference type="Pfam" id="PF04198"/>
    </source>
</evidence>
<dbReference type="InterPro" id="IPR007324">
    <property type="entry name" value="Sugar-bd_dom_put"/>
</dbReference>
<dbReference type="GO" id="GO:0030246">
    <property type="term" value="F:carbohydrate binding"/>
    <property type="evidence" value="ECO:0007669"/>
    <property type="project" value="InterPro"/>
</dbReference>
<dbReference type="AlphaFoldDB" id="A0A0R1LV99"/>
<evidence type="ECO:0000256" key="1">
    <source>
        <dbReference type="ARBA" id="ARBA00010466"/>
    </source>
</evidence>
<dbReference type="Pfam" id="PF04198">
    <property type="entry name" value="Sugar-bind"/>
    <property type="match status" value="1"/>
</dbReference>
<keyword evidence="3" id="KW-0238">DNA-binding</keyword>
<dbReference type="Gene3D" id="3.40.50.1360">
    <property type="match status" value="1"/>
</dbReference>
<dbReference type="InterPro" id="IPR036388">
    <property type="entry name" value="WH-like_DNA-bd_sf"/>
</dbReference>
<dbReference type="Pfam" id="PF13384">
    <property type="entry name" value="HTH_23"/>
    <property type="match status" value="1"/>
</dbReference>
<evidence type="ECO:0000256" key="2">
    <source>
        <dbReference type="ARBA" id="ARBA00023015"/>
    </source>
</evidence>
<keyword evidence="2" id="KW-0805">Transcription regulation</keyword>
<name>A0A0R1LV99_9LACO</name>
<accession>A0A0R1LV99</accession>
<comment type="similarity">
    <text evidence="1">Belongs to the SorC transcriptional regulatory family.</text>
</comment>
<dbReference type="GO" id="GO:0003677">
    <property type="term" value="F:DNA binding"/>
    <property type="evidence" value="ECO:0007669"/>
    <property type="project" value="UniProtKB-KW"/>
</dbReference>
<evidence type="ECO:0000313" key="7">
    <source>
        <dbReference type="Proteomes" id="UP000051955"/>
    </source>
</evidence>
<gene>
    <name evidence="6" type="ORF">FD25_GL001688</name>
</gene>
<dbReference type="InterPro" id="IPR051054">
    <property type="entry name" value="SorC_transcr_regulators"/>
</dbReference>
<dbReference type="InterPro" id="IPR037171">
    <property type="entry name" value="NagB/RpiA_transferase-like"/>
</dbReference>
<protein>
    <submittedName>
        <fullName evidence="6">Citrate lyase regulator</fullName>
    </submittedName>
</protein>
<dbReference type="InterPro" id="IPR036390">
    <property type="entry name" value="WH_DNA-bd_sf"/>
</dbReference>
<dbReference type="STRING" id="1423715.FD25_GL001688"/>
<organism evidence="6 7">
    <name type="scientific">Levilactobacillus acidifarinae DSM 19394 = JCM 15949</name>
    <dbReference type="NCBI Taxonomy" id="1423715"/>
    <lineage>
        <taxon>Bacteria</taxon>
        <taxon>Bacillati</taxon>
        <taxon>Bacillota</taxon>
        <taxon>Bacilli</taxon>
        <taxon>Lactobacillales</taxon>
        <taxon>Lactobacillaceae</taxon>
        <taxon>Levilactobacillus</taxon>
    </lineage>
</organism>
<reference evidence="6 7" key="1">
    <citation type="journal article" date="2015" name="Genome Announc.">
        <title>Expanding the biotechnology potential of lactobacilli through comparative genomics of 213 strains and associated genera.</title>
        <authorList>
            <person name="Sun Z."/>
            <person name="Harris H.M."/>
            <person name="McCann A."/>
            <person name="Guo C."/>
            <person name="Argimon S."/>
            <person name="Zhang W."/>
            <person name="Yang X."/>
            <person name="Jeffery I.B."/>
            <person name="Cooney J.C."/>
            <person name="Kagawa T.F."/>
            <person name="Liu W."/>
            <person name="Song Y."/>
            <person name="Salvetti E."/>
            <person name="Wrobel A."/>
            <person name="Rasinkangas P."/>
            <person name="Parkhill J."/>
            <person name="Rea M.C."/>
            <person name="O'Sullivan O."/>
            <person name="Ritari J."/>
            <person name="Douillard F.P."/>
            <person name="Paul Ross R."/>
            <person name="Yang R."/>
            <person name="Briner A.E."/>
            <person name="Felis G.E."/>
            <person name="de Vos W.M."/>
            <person name="Barrangou R."/>
            <person name="Klaenhammer T.R."/>
            <person name="Caufield P.W."/>
            <person name="Cui Y."/>
            <person name="Zhang H."/>
            <person name="O'Toole P.W."/>
        </authorList>
    </citation>
    <scope>NUCLEOTIDE SEQUENCE [LARGE SCALE GENOMIC DNA]</scope>
    <source>
        <strain evidence="6 7">DSM 19394</strain>
    </source>
</reference>
<keyword evidence="6" id="KW-0456">Lyase</keyword>
<evidence type="ECO:0000256" key="3">
    <source>
        <dbReference type="ARBA" id="ARBA00023125"/>
    </source>
</evidence>
<dbReference type="PANTHER" id="PTHR34294">
    <property type="entry name" value="TRANSCRIPTIONAL REGULATOR-RELATED"/>
    <property type="match status" value="1"/>
</dbReference>
<dbReference type="EMBL" id="AZDV01000001">
    <property type="protein sequence ID" value="KRK96761.1"/>
    <property type="molecule type" value="Genomic_DNA"/>
</dbReference>
<dbReference type="Proteomes" id="UP000051955">
    <property type="component" value="Unassembled WGS sequence"/>
</dbReference>
<keyword evidence="4" id="KW-0804">Transcription</keyword>
<dbReference type="PANTHER" id="PTHR34294:SF1">
    <property type="entry name" value="TRANSCRIPTIONAL REGULATOR LSRR"/>
    <property type="match status" value="1"/>
</dbReference>
<evidence type="ECO:0000256" key="4">
    <source>
        <dbReference type="ARBA" id="ARBA00023163"/>
    </source>
</evidence>
<keyword evidence="7" id="KW-1185">Reference proteome</keyword>
<dbReference type="GO" id="GO:0016829">
    <property type="term" value="F:lyase activity"/>
    <property type="evidence" value="ECO:0007669"/>
    <property type="project" value="UniProtKB-KW"/>
</dbReference>